<proteinExistence type="predicted"/>
<reference evidence="2" key="2">
    <citation type="submission" date="2020-11" db="EMBL/GenBank/DDBJ databases">
        <authorList>
            <person name="Cecchin M."/>
            <person name="Marcolungo L."/>
            <person name="Rossato M."/>
            <person name="Girolomoni L."/>
            <person name="Cosentino E."/>
            <person name="Cuine S."/>
            <person name="Li-Beisson Y."/>
            <person name="Delledonne M."/>
            <person name="Ballottari M."/>
        </authorList>
    </citation>
    <scope>NUCLEOTIDE SEQUENCE</scope>
    <source>
        <strain evidence="2">211/11P</strain>
        <tissue evidence="2">Whole cell</tissue>
    </source>
</reference>
<dbReference type="EMBL" id="SIDB01000001">
    <property type="protein sequence ID" value="KAI3437688.1"/>
    <property type="molecule type" value="Genomic_DNA"/>
</dbReference>
<feature type="transmembrane region" description="Helical" evidence="1">
    <location>
        <begin position="5"/>
        <end position="24"/>
    </location>
</feature>
<reference evidence="2" key="1">
    <citation type="journal article" date="2019" name="Plant J.">
        <title>Chlorella vulgaris genome assembly and annotation reveals the molecular basis for metabolic acclimation to high light conditions.</title>
        <authorList>
            <person name="Cecchin M."/>
            <person name="Marcolungo L."/>
            <person name="Rossato M."/>
            <person name="Girolomoni L."/>
            <person name="Cosentino E."/>
            <person name="Cuine S."/>
            <person name="Li-Beisson Y."/>
            <person name="Delledonne M."/>
            <person name="Ballottari M."/>
        </authorList>
    </citation>
    <scope>NUCLEOTIDE SEQUENCE</scope>
    <source>
        <strain evidence="2">211/11P</strain>
    </source>
</reference>
<name>A0A9D4TXN4_CHLVU</name>
<accession>A0A9D4TXN4</accession>
<dbReference type="AlphaFoldDB" id="A0A9D4TXN4"/>
<feature type="transmembrane region" description="Helical" evidence="1">
    <location>
        <begin position="30"/>
        <end position="49"/>
    </location>
</feature>
<protein>
    <submittedName>
        <fullName evidence="2">Uncharacterized protein</fullName>
    </submittedName>
</protein>
<dbReference type="Proteomes" id="UP001055712">
    <property type="component" value="Unassembled WGS sequence"/>
</dbReference>
<comment type="caution">
    <text evidence="2">The sequence shown here is derived from an EMBL/GenBank/DDBJ whole genome shotgun (WGS) entry which is preliminary data.</text>
</comment>
<evidence type="ECO:0000313" key="3">
    <source>
        <dbReference type="Proteomes" id="UP001055712"/>
    </source>
</evidence>
<keyword evidence="1" id="KW-0812">Transmembrane</keyword>
<sequence length="82" mass="8495">MIPSYAGVIMAFLLVIVIGAVSLMATAGGLGWIGSIAVVSSIAAIIAALDELKAPEHLERLAAMLWAQAWRALHTAEHDASA</sequence>
<keyword evidence="3" id="KW-1185">Reference proteome</keyword>
<keyword evidence="1" id="KW-1133">Transmembrane helix</keyword>
<organism evidence="2 3">
    <name type="scientific">Chlorella vulgaris</name>
    <name type="common">Green alga</name>
    <dbReference type="NCBI Taxonomy" id="3077"/>
    <lineage>
        <taxon>Eukaryota</taxon>
        <taxon>Viridiplantae</taxon>
        <taxon>Chlorophyta</taxon>
        <taxon>core chlorophytes</taxon>
        <taxon>Trebouxiophyceae</taxon>
        <taxon>Chlorellales</taxon>
        <taxon>Chlorellaceae</taxon>
        <taxon>Chlorella clade</taxon>
        <taxon>Chlorella</taxon>
    </lineage>
</organism>
<evidence type="ECO:0000313" key="2">
    <source>
        <dbReference type="EMBL" id="KAI3437688.1"/>
    </source>
</evidence>
<keyword evidence="1" id="KW-0472">Membrane</keyword>
<evidence type="ECO:0000256" key="1">
    <source>
        <dbReference type="SAM" id="Phobius"/>
    </source>
</evidence>
<gene>
    <name evidence="2" type="ORF">D9Q98_000137</name>
</gene>